<evidence type="ECO:0000313" key="10">
    <source>
        <dbReference type="EMBL" id="AKU90239.1"/>
    </source>
</evidence>
<dbReference type="GO" id="GO:0005886">
    <property type="term" value="C:plasma membrane"/>
    <property type="evidence" value="ECO:0007669"/>
    <property type="project" value="UniProtKB-SubCell"/>
</dbReference>
<evidence type="ECO:0000256" key="1">
    <source>
        <dbReference type="ARBA" id="ARBA00004651"/>
    </source>
</evidence>
<evidence type="ECO:0000256" key="6">
    <source>
        <dbReference type="ARBA" id="ARBA00023136"/>
    </source>
</evidence>
<feature type="compositionally biased region" description="Basic and acidic residues" evidence="7">
    <location>
        <begin position="160"/>
        <end position="180"/>
    </location>
</feature>
<dbReference type="STRING" id="1391653.AKJ08_0626"/>
<dbReference type="PANTHER" id="PTHR34582:SF6">
    <property type="entry name" value="UPF0702 TRANSMEMBRANE PROTEIN YCAP"/>
    <property type="match status" value="1"/>
</dbReference>
<reference evidence="10 11" key="1">
    <citation type="submission" date="2015-08" db="EMBL/GenBank/DDBJ databases">
        <authorList>
            <person name="Babu N.S."/>
            <person name="Beckwith C.J."/>
            <person name="Beseler K.G."/>
            <person name="Brison A."/>
            <person name="Carone J.V."/>
            <person name="Caskin T.P."/>
            <person name="Diamond M."/>
            <person name="Durham M.E."/>
            <person name="Foxe J.M."/>
            <person name="Go M."/>
            <person name="Henderson B.A."/>
            <person name="Jones I.B."/>
            <person name="McGettigan J.A."/>
            <person name="Micheletti S.J."/>
            <person name="Nasrallah M.E."/>
            <person name="Ortiz D."/>
            <person name="Piller C.R."/>
            <person name="Privatt S.R."/>
            <person name="Schneider S.L."/>
            <person name="Sharp S."/>
            <person name="Smith T.C."/>
            <person name="Stanton J.D."/>
            <person name="Ullery H.E."/>
            <person name="Wilson R.J."/>
            <person name="Serrano M.G."/>
            <person name="Buck G."/>
            <person name="Lee V."/>
            <person name="Wang Y."/>
            <person name="Carvalho R."/>
            <person name="Voegtly L."/>
            <person name="Shi R."/>
            <person name="Duckworth R."/>
            <person name="Johnson A."/>
            <person name="Loviza R."/>
            <person name="Walstead R."/>
            <person name="Shah Z."/>
            <person name="Kiflezghi M."/>
            <person name="Wade K."/>
            <person name="Ball S.L."/>
            <person name="Bradley K.W."/>
            <person name="Asai D.J."/>
            <person name="Bowman C.A."/>
            <person name="Russell D.A."/>
            <person name="Pope W.H."/>
            <person name="Jacobs-Sera D."/>
            <person name="Hendrix R.W."/>
            <person name="Hatfull G.F."/>
        </authorList>
    </citation>
    <scope>NUCLEOTIDE SEQUENCE [LARGE SCALE GENOMIC DNA]</scope>
    <source>
        <strain evidence="10 11">DSM 27710</strain>
    </source>
</reference>
<protein>
    <recommendedName>
        <fullName evidence="9">YetF C-terminal domain-containing protein</fullName>
    </recommendedName>
</protein>
<dbReference type="RefSeq" id="WP_050724713.1">
    <property type="nucleotide sequence ID" value="NZ_CP012332.1"/>
</dbReference>
<evidence type="ECO:0000256" key="4">
    <source>
        <dbReference type="ARBA" id="ARBA00022692"/>
    </source>
</evidence>
<keyword evidence="3" id="KW-1003">Cell membrane</keyword>
<dbReference type="PANTHER" id="PTHR34582">
    <property type="entry name" value="UPF0702 TRANSMEMBRANE PROTEIN YCAP"/>
    <property type="match status" value="1"/>
</dbReference>
<feature type="transmembrane region" description="Helical" evidence="8">
    <location>
        <begin position="12"/>
        <end position="30"/>
    </location>
</feature>
<comment type="subcellular location">
    <subcellularLocation>
        <location evidence="1">Cell membrane</location>
        <topology evidence="1">Multi-pass membrane protein</topology>
    </subcellularLocation>
</comment>
<dbReference type="KEGG" id="vin:AKJ08_0626"/>
<keyword evidence="4 8" id="KW-0812">Transmembrane</keyword>
<evidence type="ECO:0000256" key="2">
    <source>
        <dbReference type="ARBA" id="ARBA00006448"/>
    </source>
</evidence>
<dbReference type="EMBL" id="CP012332">
    <property type="protein sequence ID" value="AKU90239.1"/>
    <property type="molecule type" value="Genomic_DNA"/>
</dbReference>
<name>A0A0K1PAW2_9BACT</name>
<accession>A0A0K1PAW2</accession>
<gene>
    <name evidence="10" type="ORF">AKJ08_0626</name>
</gene>
<organism evidence="10 11">
    <name type="scientific">Vulgatibacter incomptus</name>
    <dbReference type="NCBI Taxonomy" id="1391653"/>
    <lineage>
        <taxon>Bacteria</taxon>
        <taxon>Pseudomonadati</taxon>
        <taxon>Myxococcota</taxon>
        <taxon>Myxococcia</taxon>
        <taxon>Myxococcales</taxon>
        <taxon>Cystobacterineae</taxon>
        <taxon>Vulgatibacteraceae</taxon>
        <taxon>Vulgatibacter</taxon>
    </lineage>
</organism>
<evidence type="ECO:0000256" key="7">
    <source>
        <dbReference type="SAM" id="MobiDB-lite"/>
    </source>
</evidence>
<evidence type="ECO:0000313" key="11">
    <source>
        <dbReference type="Proteomes" id="UP000055590"/>
    </source>
</evidence>
<comment type="similarity">
    <text evidence="2">Belongs to the UPF0702 family.</text>
</comment>
<feature type="region of interest" description="Disordered" evidence="7">
    <location>
        <begin position="153"/>
        <end position="180"/>
    </location>
</feature>
<keyword evidence="11" id="KW-1185">Reference proteome</keyword>
<dbReference type="InterPro" id="IPR007353">
    <property type="entry name" value="DUF421"/>
</dbReference>
<sequence length="180" mass="20596">MWQPTIPPWEVALRASIVYLFLIALFRVVPRRELARYSVSDIIVLFLVTVAVRRSIVVDDNSLTTAFVGLATIFGLDQLLDALSRRSLWWSHVIQGRRLVLIRDGHPMAKGLAEAKLSLDDLLAQLRTTGRQDISDVSWAFLEKDGRVTFLFRHPKSKQKPKDKARERSDADDRVKDEDD</sequence>
<proteinExistence type="inferred from homology"/>
<evidence type="ECO:0000256" key="3">
    <source>
        <dbReference type="ARBA" id="ARBA00022475"/>
    </source>
</evidence>
<keyword evidence="5 8" id="KW-1133">Transmembrane helix</keyword>
<keyword evidence="6 8" id="KW-0472">Membrane</keyword>
<feature type="domain" description="YetF C-terminal" evidence="9">
    <location>
        <begin position="89"/>
        <end position="152"/>
    </location>
</feature>
<evidence type="ECO:0000256" key="8">
    <source>
        <dbReference type="SAM" id="Phobius"/>
    </source>
</evidence>
<evidence type="ECO:0000259" key="9">
    <source>
        <dbReference type="Pfam" id="PF04239"/>
    </source>
</evidence>
<dbReference type="AlphaFoldDB" id="A0A0K1PAW2"/>
<dbReference type="InterPro" id="IPR023090">
    <property type="entry name" value="UPF0702_alpha/beta_dom_sf"/>
</dbReference>
<dbReference type="OrthoDB" id="5520154at2"/>
<dbReference type="Gene3D" id="3.30.240.20">
    <property type="entry name" value="bsu07140 like domains"/>
    <property type="match status" value="1"/>
</dbReference>
<dbReference type="Proteomes" id="UP000055590">
    <property type="component" value="Chromosome"/>
</dbReference>
<evidence type="ECO:0000256" key="5">
    <source>
        <dbReference type="ARBA" id="ARBA00022989"/>
    </source>
</evidence>
<dbReference type="Pfam" id="PF04239">
    <property type="entry name" value="DUF421"/>
    <property type="match status" value="1"/>
</dbReference>